<dbReference type="InterPro" id="IPR035897">
    <property type="entry name" value="Toll_tir_struct_dom_sf"/>
</dbReference>
<dbReference type="GO" id="GO:0061809">
    <property type="term" value="F:NAD+ nucleosidase activity, cyclic ADP-ribose generating"/>
    <property type="evidence" value="ECO:0007669"/>
    <property type="project" value="UniProtKB-EC"/>
</dbReference>
<dbReference type="EC" id="3.2.2.6" evidence="1"/>
<evidence type="ECO:0000256" key="2">
    <source>
        <dbReference type="ARBA" id="ARBA00022614"/>
    </source>
</evidence>
<dbReference type="InterPro" id="IPR003591">
    <property type="entry name" value="Leu-rich_rpt_typical-subtyp"/>
</dbReference>
<gene>
    <name evidence="10" type="ORF">SVIM_LOCUS109069</name>
</gene>
<feature type="compositionally biased region" description="Polar residues" evidence="8">
    <location>
        <begin position="1"/>
        <end position="18"/>
    </location>
</feature>
<dbReference type="PROSITE" id="PS50104">
    <property type="entry name" value="TIR"/>
    <property type="match status" value="1"/>
</dbReference>
<evidence type="ECO:0000256" key="1">
    <source>
        <dbReference type="ARBA" id="ARBA00011982"/>
    </source>
</evidence>
<dbReference type="Pfam" id="PF23598">
    <property type="entry name" value="LRR_14"/>
    <property type="match status" value="2"/>
</dbReference>
<dbReference type="InterPro" id="IPR000157">
    <property type="entry name" value="TIR_dom"/>
</dbReference>
<organism evidence="10">
    <name type="scientific">Salix viminalis</name>
    <name type="common">Common osier</name>
    <name type="synonym">Basket willow</name>
    <dbReference type="NCBI Taxonomy" id="40686"/>
    <lineage>
        <taxon>Eukaryota</taxon>
        <taxon>Viridiplantae</taxon>
        <taxon>Streptophyta</taxon>
        <taxon>Embryophyta</taxon>
        <taxon>Tracheophyta</taxon>
        <taxon>Spermatophyta</taxon>
        <taxon>Magnoliopsida</taxon>
        <taxon>eudicotyledons</taxon>
        <taxon>Gunneridae</taxon>
        <taxon>Pentapetalae</taxon>
        <taxon>rosids</taxon>
        <taxon>fabids</taxon>
        <taxon>Malpighiales</taxon>
        <taxon>Salicaceae</taxon>
        <taxon>Saliceae</taxon>
        <taxon>Salix</taxon>
    </lineage>
</organism>
<accession>A0A6N2L2Q9</accession>
<dbReference type="Pfam" id="PF00931">
    <property type="entry name" value="NB-ARC"/>
    <property type="match status" value="1"/>
</dbReference>
<dbReference type="EMBL" id="CAADRP010000557">
    <property type="protein sequence ID" value="VFU29592.1"/>
    <property type="molecule type" value="Genomic_DNA"/>
</dbReference>
<dbReference type="GO" id="GO:0007165">
    <property type="term" value="P:signal transduction"/>
    <property type="evidence" value="ECO:0007669"/>
    <property type="project" value="InterPro"/>
</dbReference>
<dbReference type="Pfam" id="PF23282">
    <property type="entry name" value="WHD_ROQ1"/>
    <property type="match status" value="2"/>
</dbReference>
<dbReference type="InterPro" id="IPR042197">
    <property type="entry name" value="Apaf_helical"/>
</dbReference>
<dbReference type="InterPro" id="IPR002182">
    <property type="entry name" value="NB-ARC"/>
</dbReference>
<dbReference type="InterPro" id="IPR027417">
    <property type="entry name" value="P-loop_NTPase"/>
</dbReference>
<proteinExistence type="predicted"/>
<dbReference type="SMART" id="SM00255">
    <property type="entry name" value="TIR"/>
    <property type="match status" value="1"/>
</dbReference>
<dbReference type="SUPFAM" id="SSF52540">
    <property type="entry name" value="P-loop containing nucleoside triphosphate hydrolases"/>
    <property type="match status" value="2"/>
</dbReference>
<dbReference type="InterPro" id="IPR055414">
    <property type="entry name" value="LRR_R13L4/SHOC2-like"/>
</dbReference>
<dbReference type="PANTHER" id="PTHR11017:SF271">
    <property type="entry name" value="DISEASE RESISTANCE PROTEIN (TIR-NBS-LRR CLASS) FAMILY"/>
    <property type="match status" value="1"/>
</dbReference>
<dbReference type="PANTHER" id="PTHR11017">
    <property type="entry name" value="LEUCINE-RICH REPEAT-CONTAINING PROTEIN"/>
    <property type="match status" value="1"/>
</dbReference>
<dbReference type="GO" id="GO:0043531">
    <property type="term" value="F:ADP binding"/>
    <property type="evidence" value="ECO:0007669"/>
    <property type="project" value="InterPro"/>
</dbReference>
<keyword evidence="4" id="KW-0378">Hydrolase</keyword>
<dbReference type="InterPro" id="IPR058192">
    <property type="entry name" value="WHD_ROQ1-like"/>
</dbReference>
<evidence type="ECO:0000256" key="7">
    <source>
        <dbReference type="ARBA" id="ARBA00047304"/>
    </source>
</evidence>
<dbReference type="SUPFAM" id="SSF52058">
    <property type="entry name" value="L domain-like"/>
    <property type="match status" value="2"/>
</dbReference>
<comment type="catalytic activity">
    <reaction evidence="7">
        <text>NAD(+) + H2O = ADP-D-ribose + nicotinamide + H(+)</text>
        <dbReference type="Rhea" id="RHEA:16301"/>
        <dbReference type="ChEBI" id="CHEBI:15377"/>
        <dbReference type="ChEBI" id="CHEBI:15378"/>
        <dbReference type="ChEBI" id="CHEBI:17154"/>
        <dbReference type="ChEBI" id="CHEBI:57540"/>
        <dbReference type="ChEBI" id="CHEBI:57967"/>
        <dbReference type="EC" id="3.2.2.6"/>
    </reaction>
    <physiologicalReaction direction="left-to-right" evidence="7">
        <dbReference type="Rhea" id="RHEA:16302"/>
    </physiologicalReaction>
</comment>
<dbReference type="Gene3D" id="1.10.8.430">
    <property type="entry name" value="Helical domain of apoptotic protease-activating factors"/>
    <property type="match status" value="2"/>
</dbReference>
<dbReference type="Pfam" id="PF20160">
    <property type="entry name" value="C-JID"/>
    <property type="match status" value="1"/>
</dbReference>
<dbReference type="Gene3D" id="3.40.50.300">
    <property type="entry name" value="P-loop containing nucleotide triphosphate hydrolases"/>
    <property type="match status" value="1"/>
</dbReference>
<keyword evidence="3" id="KW-0677">Repeat</keyword>
<keyword evidence="6" id="KW-0520">NAD</keyword>
<reference evidence="10" key="1">
    <citation type="submission" date="2019-03" db="EMBL/GenBank/DDBJ databases">
        <authorList>
            <person name="Mank J."/>
            <person name="Almeida P."/>
        </authorList>
    </citation>
    <scope>NUCLEOTIDE SEQUENCE</scope>
    <source>
        <strain evidence="10">78183</strain>
    </source>
</reference>
<dbReference type="FunFam" id="3.40.50.10140:FF:000007">
    <property type="entry name" value="Disease resistance protein (TIR-NBS-LRR class)"/>
    <property type="match status" value="1"/>
</dbReference>
<evidence type="ECO:0000256" key="3">
    <source>
        <dbReference type="ARBA" id="ARBA00022737"/>
    </source>
</evidence>
<name>A0A6N2L2Q9_SALVM</name>
<dbReference type="InterPro" id="IPR032675">
    <property type="entry name" value="LRR_dom_sf"/>
</dbReference>
<evidence type="ECO:0000256" key="5">
    <source>
        <dbReference type="ARBA" id="ARBA00022821"/>
    </source>
</evidence>
<dbReference type="SUPFAM" id="SSF52200">
    <property type="entry name" value="Toll/Interleukin receptor TIR domain"/>
    <property type="match status" value="1"/>
</dbReference>
<evidence type="ECO:0000259" key="9">
    <source>
        <dbReference type="PROSITE" id="PS50104"/>
    </source>
</evidence>
<feature type="domain" description="TIR" evidence="9">
    <location>
        <begin position="796"/>
        <end position="965"/>
    </location>
</feature>
<evidence type="ECO:0000256" key="6">
    <source>
        <dbReference type="ARBA" id="ARBA00023027"/>
    </source>
</evidence>
<dbReference type="InterPro" id="IPR045344">
    <property type="entry name" value="C-JID"/>
</dbReference>
<dbReference type="Gene3D" id="3.40.50.10140">
    <property type="entry name" value="Toll/interleukin-1 receptor homology (TIR) domain"/>
    <property type="match status" value="1"/>
</dbReference>
<keyword evidence="2" id="KW-0433">Leucine-rich repeat</keyword>
<keyword evidence="5" id="KW-0611">Plant defense</keyword>
<dbReference type="InterPro" id="IPR044974">
    <property type="entry name" value="Disease_R_plants"/>
</dbReference>
<dbReference type="GO" id="GO:0006952">
    <property type="term" value="P:defense response"/>
    <property type="evidence" value="ECO:0007669"/>
    <property type="project" value="UniProtKB-KW"/>
</dbReference>
<evidence type="ECO:0000313" key="10">
    <source>
        <dbReference type="EMBL" id="VFU29592.1"/>
    </source>
</evidence>
<feature type="region of interest" description="Disordered" evidence="8">
    <location>
        <begin position="1"/>
        <end position="30"/>
    </location>
</feature>
<dbReference type="Pfam" id="PF01582">
    <property type="entry name" value="TIR"/>
    <property type="match status" value="1"/>
</dbReference>
<protein>
    <recommendedName>
        <fullName evidence="1">ADP-ribosyl cyclase/cyclic ADP-ribose hydrolase</fullName>
        <ecNumber evidence="1">3.2.2.6</ecNumber>
    </recommendedName>
</protein>
<dbReference type="PRINTS" id="PR00364">
    <property type="entry name" value="DISEASERSIST"/>
</dbReference>
<evidence type="ECO:0000256" key="8">
    <source>
        <dbReference type="SAM" id="MobiDB-lite"/>
    </source>
</evidence>
<dbReference type="Gene3D" id="3.80.10.10">
    <property type="entry name" value="Ribonuclease Inhibitor"/>
    <property type="match status" value="4"/>
</dbReference>
<dbReference type="SMART" id="SM00369">
    <property type="entry name" value="LRR_TYP"/>
    <property type="match status" value="6"/>
</dbReference>
<evidence type="ECO:0000256" key="4">
    <source>
        <dbReference type="ARBA" id="ARBA00022801"/>
    </source>
</evidence>
<sequence>MKIVTTGRNTIHLRQSVDNDMDESGPPAGPFSSNKGWLPIVYKAYPVKLINIYGEEKRGAISVFIVFKASIILSPSKSSKNFCSNNRKDADLTTFSSFRPRGRAIKSLEEPTKGSVKDEPLERPVDLPETNFRRFEAGKNKSTGIKKLTLRATWFRATAKLEEGYNTSDELQWRSTFHYLYHAKSFQEIHNYDSLGHRELHELENMSSSEHGMQRGTKNNWLQEHGLYWNQMREELDKILGNLNWLYPGSRVVITTRIKNLLQPSKLYRQYEVKELNDNDSLQLLSLHAFNKSCPDESYMHSARRIVSYAGGNPLALTVLGSDLCGQNIDVWNSRLEKLKVISHKDIHSKLKISYDSLDATEKSIFLDIACFFIGYKKDYVMSILDGCGFFPVDGINTLKRRCLVRVGANNKFLMHDLLRDMGREIVLQESVKDPGERSRLWHTKDVIELLTDRTSLKKLKFLYLSHSHKLIETPNFEGFPSLEKLKLKDCVSLVKVHDSIGLLSHLQFLNLQDCVGLKNLPGSICALSSLKKLNVSGCSKLEELPEQLGSLQSLALLLADETAISTLPETIGDLKNLEKLSLHGCRLIFSPGKCPPTRRGLPASLLELDLRQCNLSDDMIPSDLQGLPLLRNLKLCGNNFTRLPASIGSLPKLNSLWLNECKSLQGIPELQSSLQLLHAKDCSSLETINLKNFWGEGSLELDGCPKLKAVEGYFNLESLRVEIVEKYLGTCDLFTEDSLPSINVHVINNLTRSATISPLQVAEKLNKTQEQEQDLQQKPPTHLDQWLPASASSKWDYDVFLSFRGADTRFGFTDHLYSALKREGIHTFRDANEIYSGEEIGPECLQGIEKSRFSIVVLSKGYASSPWCLDELVHILRCRKEEGHGVWPVFYDIDPSDVEEQKGDFEKAFAEHEKIFKDDMDKVDIWRDALREVAYLKGLDLRKHLDGHEAENIDYIVKEISVRLDRTILRVAIHPVGLDSPAKEVISLLGDESIDVRIVGIIGMGGIGKTTLAKEVYNLVFKRFDGSCFLENVRQQIISNGIAYLQRQLLSDILKRKHEKIYNVDSGSKVIAERLRRKRVFIVLDDIEDKQKELDKILGDLNWLYPGSRVVITTRIKNLLQPSKLYRQYEVKELNDDDSLQLLSLHAFNKRCPDESYMDSARRIVSYAGGNPLALTVLGSDLCGQNIDVWNSRLEKIKVISHKDTHSILKISYDSLDATEKSIFLDIACFFIGYKKDFVMSILDGCGFFPVDGINTLKRRCLVKVDFNNKFLMHDLLRDMGREIVLQESFKDPGERSRLWHTEDVIELLTDRTGTKAVEGLVLSLQGSKKSFNTKSFKKMKRLRLLQLNFVCLIGNYEHVSNKLRWLCWSEFPLKVIPDDLTLEHLIVLDMRYSSLRQFSEEVKSLKKLKYLYLSHSHKLIETPDFEGFPSLEKLKLKDCVSLVKVHDSIGLLSHLQFLNLQDCVGLKNLPGSICALSSLKKLNVSGCSKLEELPEQLGSLQSLALLLADETAISTLPETIGDLKNLEKLSLHGCRLIFSPGKCPPTRRGLPASLLELDLRQCNLSDDMIPSDLQGLPLLRNLKLCGNNFTRLPASIGSLSKLNSLWLNECKSLQGIPELQPSLQLLHAKDCSSLETINLKNFWGEGSLELNGCPKLKAVEGYFNLESLGVEIVEKYLGTCDFFTEDSLPSINVHVINNLTRTATISPLQALSEKSIYSIFLPMSDIPTWFSHQSEGDSVSLQVPPLDHGCKFSGISISAVYAWENSFAPCFFSPIIAVTNRTKNFHWNYSPKITFFMPEVEQDLMWLSCWSFENQVEGIDDYDMSWRFQDEMEEGDRLDVLIDMGFRITVKRCGIHLLYHHSDLQGSRLNDIITTSHSGSSRHHRRLLNTSFQWLTYNRPRITTSKEYWDDPFRRWSATREEKTNGIPVVSLSRRRCDCCALLRCTKQEKDACRLEIEENLDEIRFETEKHKINVYAPNETKKNKPSHKTIDFDQ</sequence>
<dbReference type="GO" id="GO:0051707">
    <property type="term" value="P:response to other organism"/>
    <property type="evidence" value="ECO:0007669"/>
    <property type="project" value="UniProtKB-ARBA"/>
</dbReference>
<dbReference type="SMART" id="SM00364">
    <property type="entry name" value="LRR_BAC"/>
    <property type="match status" value="4"/>
</dbReference>